<keyword evidence="2" id="KW-0560">Oxidoreductase</keyword>
<evidence type="ECO:0000256" key="1">
    <source>
        <dbReference type="ARBA" id="ARBA00006484"/>
    </source>
</evidence>
<protein>
    <submittedName>
        <fullName evidence="3">NAD(P)-dependent dehydrogenase, short-chain alcohol dehydrogenase family</fullName>
    </submittedName>
</protein>
<dbReference type="EMBL" id="FOWC01000007">
    <property type="protein sequence ID" value="SFP80198.1"/>
    <property type="molecule type" value="Genomic_DNA"/>
</dbReference>
<evidence type="ECO:0000256" key="2">
    <source>
        <dbReference type="ARBA" id="ARBA00023002"/>
    </source>
</evidence>
<name>A0A1I5TB49_9PSEU</name>
<dbReference type="GO" id="GO:0016616">
    <property type="term" value="F:oxidoreductase activity, acting on the CH-OH group of donors, NAD or NADP as acceptor"/>
    <property type="evidence" value="ECO:0007669"/>
    <property type="project" value="TreeGrafter"/>
</dbReference>
<evidence type="ECO:0000313" key="4">
    <source>
        <dbReference type="Proteomes" id="UP000199137"/>
    </source>
</evidence>
<sequence length="216" mass="23224">METNVAPPADLEEIASVVKGLGRSVVTAQVDVRHNAALDDGVRQLGRLDVVVANAGIWSYGLSEEVPDLEWQTTQDVVLKGVWHTAKAAIPMIFTSSTMAIKGMRNFSPYVAAKHGVVGFMKTRALELAPFGIRVNCVAPTSVNTKLIHNDETYALFAPDLPEADRVKDPSATIPVMDVPWVEPEDIANAVAFRASGEGRYVTGLGLKIDAGQTLK</sequence>
<dbReference type="PRINTS" id="PR00080">
    <property type="entry name" value="SDRFAMILY"/>
</dbReference>
<organism evidence="3 4">
    <name type="scientific">Amycolatopsis rubida</name>
    <dbReference type="NCBI Taxonomy" id="112413"/>
    <lineage>
        <taxon>Bacteria</taxon>
        <taxon>Bacillati</taxon>
        <taxon>Actinomycetota</taxon>
        <taxon>Actinomycetes</taxon>
        <taxon>Pseudonocardiales</taxon>
        <taxon>Pseudonocardiaceae</taxon>
        <taxon>Amycolatopsis</taxon>
    </lineage>
</organism>
<dbReference type="AlphaFoldDB" id="A0A1I5TB49"/>
<comment type="similarity">
    <text evidence="1">Belongs to the short-chain dehydrogenases/reductases (SDR) family.</text>
</comment>
<dbReference type="InterPro" id="IPR002347">
    <property type="entry name" value="SDR_fam"/>
</dbReference>
<dbReference type="Pfam" id="PF13561">
    <property type="entry name" value="adh_short_C2"/>
    <property type="match status" value="1"/>
</dbReference>
<dbReference type="PANTHER" id="PTHR42760:SF133">
    <property type="entry name" value="3-OXOACYL-[ACYL-CARRIER-PROTEIN] REDUCTASE"/>
    <property type="match status" value="1"/>
</dbReference>
<dbReference type="CDD" id="cd05233">
    <property type="entry name" value="SDR_c"/>
    <property type="match status" value="1"/>
</dbReference>
<dbReference type="PANTHER" id="PTHR42760">
    <property type="entry name" value="SHORT-CHAIN DEHYDROGENASES/REDUCTASES FAMILY MEMBER"/>
    <property type="match status" value="1"/>
</dbReference>
<dbReference type="Proteomes" id="UP000199137">
    <property type="component" value="Unassembled WGS sequence"/>
</dbReference>
<dbReference type="Gene3D" id="3.40.50.720">
    <property type="entry name" value="NAD(P)-binding Rossmann-like Domain"/>
    <property type="match status" value="1"/>
</dbReference>
<gene>
    <name evidence="3" type="ORF">SAMN05421854_10741</name>
</gene>
<dbReference type="STRING" id="112413.SAMN05421854_10741"/>
<accession>A0A1I5TB49</accession>
<evidence type="ECO:0000313" key="3">
    <source>
        <dbReference type="EMBL" id="SFP80198.1"/>
    </source>
</evidence>
<reference evidence="3 4" key="1">
    <citation type="submission" date="2016-10" db="EMBL/GenBank/DDBJ databases">
        <authorList>
            <person name="de Groot N.N."/>
        </authorList>
    </citation>
    <scope>NUCLEOTIDE SEQUENCE [LARGE SCALE GENOMIC DNA]</scope>
    <source>
        <strain evidence="3 4">DSM 44637</strain>
    </source>
</reference>
<dbReference type="SUPFAM" id="SSF51735">
    <property type="entry name" value="NAD(P)-binding Rossmann-fold domains"/>
    <property type="match status" value="1"/>
</dbReference>
<dbReference type="PRINTS" id="PR00081">
    <property type="entry name" value="GDHRDH"/>
</dbReference>
<proteinExistence type="inferred from homology"/>
<dbReference type="InterPro" id="IPR036291">
    <property type="entry name" value="NAD(P)-bd_dom_sf"/>
</dbReference>